<evidence type="ECO:0000256" key="1">
    <source>
        <dbReference type="ARBA" id="ARBA00004123"/>
    </source>
</evidence>
<evidence type="ECO:0000256" key="4">
    <source>
        <dbReference type="PIRNR" id="PIRNR000777"/>
    </source>
</evidence>
<dbReference type="PANTHER" id="PTHR15367">
    <property type="entry name" value="DNA-DIRECTED RNA POLYMERASE III"/>
    <property type="match status" value="1"/>
</dbReference>
<dbReference type="EMBL" id="MU858188">
    <property type="protein sequence ID" value="KAK4209985.1"/>
    <property type="molecule type" value="Genomic_DNA"/>
</dbReference>
<comment type="function">
    <text evidence="4">DNA-dependent RNA polymerase catalyzes the transcription of DNA into RNA using the four ribonucleoside triphosphates as substrates. Specific peripheric component of RNA polymerase III which synthesizes small RNAs, such as 5S rRNA and tRNAs.</text>
</comment>
<keyword evidence="6" id="KW-0804">Transcription</keyword>
<dbReference type="GO" id="GO:0006383">
    <property type="term" value="P:transcription by RNA polymerase III"/>
    <property type="evidence" value="ECO:0007669"/>
    <property type="project" value="UniProtKB-UniRule"/>
</dbReference>
<sequence length="282" mass="31161">MSRGGGGGRGGRGGRGRGGFGRGGAQGNVPWALDPTLVLDGKPSDVFPFYNVPRAPQISKKQEKQIAEILLFREQLHDSPLYTQARQNRGEKLGRTYGQDQVNERYGQTSKATVNPFAAVPSYSQRFRKAERTLPDLGSRPFAEEFFPQELHATLNGDYGNPNKRRKTGVVKRLGLSNITSIKTAEELFLTEEEQTLQNKEGGLGFDKALQLIASAENEDGGMKDGDDDDDYIRDGEDEGQEEDDAYEEDYESGDDYNAEAYFGENQDDEDYDDGGDDGGDF</sequence>
<name>A0AAN6Y0V3_9PEZI</name>
<feature type="region of interest" description="Disordered" evidence="5">
    <location>
        <begin position="1"/>
        <end position="29"/>
    </location>
</feature>
<dbReference type="AlphaFoldDB" id="A0AAN6Y0V3"/>
<feature type="compositionally biased region" description="Gly residues" evidence="5">
    <location>
        <begin position="1"/>
        <end position="26"/>
    </location>
</feature>
<reference evidence="6" key="1">
    <citation type="journal article" date="2023" name="Mol. Phylogenet. Evol.">
        <title>Genome-scale phylogeny and comparative genomics of the fungal order Sordariales.</title>
        <authorList>
            <person name="Hensen N."/>
            <person name="Bonometti L."/>
            <person name="Westerberg I."/>
            <person name="Brannstrom I.O."/>
            <person name="Guillou S."/>
            <person name="Cros-Aarteil S."/>
            <person name="Calhoun S."/>
            <person name="Haridas S."/>
            <person name="Kuo A."/>
            <person name="Mondo S."/>
            <person name="Pangilinan J."/>
            <person name="Riley R."/>
            <person name="LaButti K."/>
            <person name="Andreopoulos B."/>
            <person name="Lipzen A."/>
            <person name="Chen C."/>
            <person name="Yan M."/>
            <person name="Daum C."/>
            <person name="Ng V."/>
            <person name="Clum A."/>
            <person name="Steindorff A."/>
            <person name="Ohm R.A."/>
            <person name="Martin F."/>
            <person name="Silar P."/>
            <person name="Natvig D.O."/>
            <person name="Lalanne C."/>
            <person name="Gautier V."/>
            <person name="Ament-Velasquez S.L."/>
            <person name="Kruys A."/>
            <person name="Hutchinson M.I."/>
            <person name="Powell A.J."/>
            <person name="Barry K."/>
            <person name="Miller A.N."/>
            <person name="Grigoriev I.V."/>
            <person name="Debuchy R."/>
            <person name="Gladieux P."/>
            <person name="Hiltunen Thoren M."/>
            <person name="Johannesson H."/>
        </authorList>
    </citation>
    <scope>NUCLEOTIDE SEQUENCE</scope>
    <source>
        <strain evidence="6">PSN293</strain>
    </source>
</reference>
<evidence type="ECO:0000256" key="3">
    <source>
        <dbReference type="ARBA" id="ARBA00023242"/>
    </source>
</evidence>
<evidence type="ECO:0000313" key="6">
    <source>
        <dbReference type="EMBL" id="KAK4209985.1"/>
    </source>
</evidence>
<protein>
    <recommendedName>
        <fullName evidence="4">DNA-directed RNA polymerase III subunit</fullName>
    </recommendedName>
</protein>
<comment type="similarity">
    <text evidence="2 4">Belongs to the eukaryotic RPC7 RNA polymerase subunit family.</text>
</comment>
<dbReference type="GO" id="GO:0005666">
    <property type="term" value="C:RNA polymerase III complex"/>
    <property type="evidence" value="ECO:0007669"/>
    <property type="project" value="UniProtKB-UniRule"/>
</dbReference>
<dbReference type="Proteomes" id="UP001301769">
    <property type="component" value="Unassembled WGS sequence"/>
</dbReference>
<evidence type="ECO:0000256" key="2">
    <source>
        <dbReference type="ARBA" id="ARBA00008352"/>
    </source>
</evidence>
<dbReference type="PANTHER" id="PTHR15367:SF2">
    <property type="entry name" value="DNA-DIRECTED RNA POLYMERASE III SUBUNIT"/>
    <property type="match status" value="1"/>
</dbReference>
<keyword evidence="6" id="KW-0240">DNA-directed RNA polymerase</keyword>
<evidence type="ECO:0000256" key="5">
    <source>
        <dbReference type="SAM" id="MobiDB-lite"/>
    </source>
</evidence>
<dbReference type="PIRSF" id="PIRSF000777">
    <property type="entry name" value="RNA_polIII_C31"/>
    <property type="match status" value="1"/>
</dbReference>
<comment type="subunit">
    <text evidence="4">Component of the RNA polymerase III (Pol III) complex.</text>
</comment>
<proteinExistence type="inferred from homology"/>
<comment type="subcellular location">
    <subcellularLocation>
        <location evidence="1 4">Nucleus</location>
    </subcellularLocation>
</comment>
<accession>A0AAN6Y0V3</accession>
<dbReference type="InterPro" id="IPR024661">
    <property type="entry name" value="RNA_pol_III_Rpc31"/>
</dbReference>
<feature type="compositionally biased region" description="Acidic residues" evidence="5">
    <location>
        <begin position="266"/>
        <end position="282"/>
    </location>
</feature>
<keyword evidence="3 4" id="KW-0539">Nucleus</keyword>
<feature type="region of interest" description="Disordered" evidence="5">
    <location>
        <begin position="216"/>
        <end position="282"/>
    </location>
</feature>
<organism evidence="6 7">
    <name type="scientific">Rhypophila decipiens</name>
    <dbReference type="NCBI Taxonomy" id="261697"/>
    <lineage>
        <taxon>Eukaryota</taxon>
        <taxon>Fungi</taxon>
        <taxon>Dikarya</taxon>
        <taxon>Ascomycota</taxon>
        <taxon>Pezizomycotina</taxon>
        <taxon>Sordariomycetes</taxon>
        <taxon>Sordariomycetidae</taxon>
        <taxon>Sordariales</taxon>
        <taxon>Naviculisporaceae</taxon>
        <taxon>Rhypophila</taxon>
    </lineage>
</organism>
<reference evidence="6" key="2">
    <citation type="submission" date="2023-05" db="EMBL/GenBank/DDBJ databases">
        <authorList>
            <consortium name="Lawrence Berkeley National Laboratory"/>
            <person name="Steindorff A."/>
            <person name="Hensen N."/>
            <person name="Bonometti L."/>
            <person name="Westerberg I."/>
            <person name="Brannstrom I.O."/>
            <person name="Guillou S."/>
            <person name="Cros-Aarteil S."/>
            <person name="Calhoun S."/>
            <person name="Haridas S."/>
            <person name="Kuo A."/>
            <person name="Mondo S."/>
            <person name="Pangilinan J."/>
            <person name="Riley R."/>
            <person name="Labutti K."/>
            <person name="Andreopoulos B."/>
            <person name="Lipzen A."/>
            <person name="Chen C."/>
            <person name="Yanf M."/>
            <person name="Daum C."/>
            <person name="Ng V."/>
            <person name="Clum A."/>
            <person name="Ohm R."/>
            <person name="Martin F."/>
            <person name="Silar P."/>
            <person name="Natvig D."/>
            <person name="Lalanne C."/>
            <person name="Gautier V."/>
            <person name="Ament-Velasquez S.L."/>
            <person name="Kruys A."/>
            <person name="Hutchinson M.I."/>
            <person name="Powell A.J."/>
            <person name="Barry K."/>
            <person name="Miller A.N."/>
            <person name="Grigoriev I.V."/>
            <person name="Debuchy R."/>
            <person name="Gladieux P."/>
            <person name="Thoren M.H."/>
            <person name="Johannesson H."/>
        </authorList>
    </citation>
    <scope>NUCLEOTIDE SEQUENCE</scope>
    <source>
        <strain evidence="6">PSN293</strain>
    </source>
</reference>
<gene>
    <name evidence="6" type="ORF">QBC37DRAFT_429531</name>
</gene>
<feature type="compositionally biased region" description="Acidic residues" evidence="5">
    <location>
        <begin position="226"/>
        <end position="258"/>
    </location>
</feature>
<evidence type="ECO:0000313" key="7">
    <source>
        <dbReference type="Proteomes" id="UP001301769"/>
    </source>
</evidence>
<keyword evidence="7" id="KW-1185">Reference proteome</keyword>
<dbReference type="Pfam" id="PF11705">
    <property type="entry name" value="RNA_pol_3_Rpc31"/>
    <property type="match status" value="1"/>
</dbReference>
<comment type="caution">
    <text evidence="6">The sequence shown here is derived from an EMBL/GenBank/DDBJ whole genome shotgun (WGS) entry which is preliminary data.</text>
</comment>